<feature type="transmembrane region" description="Helical" evidence="1">
    <location>
        <begin position="21"/>
        <end position="40"/>
    </location>
</feature>
<evidence type="ECO:0008006" key="4">
    <source>
        <dbReference type="Google" id="ProtNLM"/>
    </source>
</evidence>
<keyword evidence="1" id="KW-1133">Transmembrane helix</keyword>
<dbReference type="RefSeq" id="WP_089878860.1">
    <property type="nucleotide sequence ID" value="NZ_FNPF01000002.1"/>
</dbReference>
<protein>
    <recommendedName>
        <fullName evidence="4">DUF3429 domain-containing protein</fullName>
    </recommendedName>
</protein>
<evidence type="ECO:0000313" key="2">
    <source>
        <dbReference type="EMBL" id="SDX95872.1"/>
    </source>
</evidence>
<feature type="transmembrane region" description="Helical" evidence="1">
    <location>
        <begin position="137"/>
        <end position="155"/>
    </location>
</feature>
<dbReference type="Proteomes" id="UP000199286">
    <property type="component" value="Unassembled WGS sequence"/>
</dbReference>
<name>A0A1H3FXS3_9RHOB</name>
<keyword evidence="1" id="KW-0812">Transmembrane</keyword>
<dbReference type="STRING" id="321339.SAMN05444340_10241"/>
<feature type="transmembrane region" description="Helical" evidence="1">
    <location>
        <begin position="46"/>
        <end position="65"/>
    </location>
</feature>
<dbReference type="OrthoDB" id="7273031at2"/>
<keyword evidence="1" id="KW-0472">Membrane</keyword>
<organism evidence="2 3">
    <name type="scientific">Citreimonas salinaria</name>
    <dbReference type="NCBI Taxonomy" id="321339"/>
    <lineage>
        <taxon>Bacteria</taxon>
        <taxon>Pseudomonadati</taxon>
        <taxon>Pseudomonadota</taxon>
        <taxon>Alphaproteobacteria</taxon>
        <taxon>Rhodobacterales</taxon>
        <taxon>Roseobacteraceae</taxon>
        <taxon>Citreimonas</taxon>
    </lineage>
</organism>
<feature type="transmembrane region" description="Helical" evidence="1">
    <location>
        <begin position="85"/>
        <end position="117"/>
    </location>
</feature>
<accession>A0A1H3FXS3</accession>
<dbReference type="AlphaFoldDB" id="A0A1H3FXS3"/>
<gene>
    <name evidence="2" type="ORF">SAMN05444340_10241</name>
</gene>
<keyword evidence="3" id="KW-1185">Reference proteome</keyword>
<evidence type="ECO:0000256" key="1">
    <source>
        <dbReference type="SAM" id="Phobius"/>
    </source>
</evidence>
<evidence type="ECO:0000313" key="3">
    <source>
        <dbReference type="Proteomes" id="UP000199286"/>
    </source>
</evidence>
<sequence>MTARRDLNLHEGSRIPPMDAFLAYGAMLPFPAAFVVALAAPFLAGAAVLGAQLWGAALLLFFSGVRRGLSFRTPGGATGPQMAAFAGLFSAGFVALLLPAAWALPLILVALLLMAAIDPVAARRAEAPLYFERLRPPQLAVGVAGLAGLTAMVVLF</sequence>
<proteinExistence type="predicted"/>
<dbReference type="EMBL" id="FNPF01000002">
    <property type="protein sequence ID" value="SDX95872.1"/>
    <property type="molecule type" value="Genomic_DNA"/>
</dbReference>
<reference evidence="2 3" key="1">
    <citation type="submission" date="2016-10" db="EMBL/GenBank/DDBJ databases">
        <authorList>
            <person name="de Groot N.N."/>
        </authorList>
    </citation>
    <scope>NUCLEOTIDE SEQUENCE [LARGE SCALE GENOMIC DNA]</scope>
    <source>
        <strain evidence="2 3">DSM 26880</strain>
    </source>
</reference>